<dbReference type="EMBL" id="SRLO01000531">
    <property type="protein sequence ID" value="TNN52971.1"/>
    <property type="molecule type" value="Genomic_DNA"/>
</dbReference>
<sequence length="86" mass="9218">MAVLYISTRSSSRDSNPVAPLGAAGGAEWDVTLALEAVGVMAGRLFIISLVIHPSIRGQVQQQPHLRRSEAERSRNRDGGGDSYLT</sequence>
<evidence type="ECO:0000313" key="2">
    <source>
        <dbReference type="EMBL" id="TNN52971.1"/>
    </source>
</evidence>
<feature type="compositionally biased region" description="Basic and acidic residues" evidence="1">
    <location>
        <begin position="67"/>
        <end position="80"/>
    </location>
</feature>
<evidence type="ECO:0000256" key="1">
    <source>
        <dbReference type="SAM" id="MobiDB-lite"/>
    </source>
</evidence>
<reference evidence="2 3" key="1">
    <citation type="submission" date="2019-03" db="EMBL/GenBank/DDBJ databases">
        <title>First draft genome of Liparis tanakae, snailfish: a comprehensive survey of snailfish specific genes.</title>
        <authorList>
            <person name="Kim W."/>
            <person name="Song I."/>
            <person name="Jeong J.-H."/>
            <person name="Kim D."/>
            <person name="Kim S."/>
            <person name="Ryu S."/>
            <person name="Song J.Y."/>
            <person name="Lee S.K."/>
        </authorList>
    </citation>
    <scope>NUCLEOTIDE SEQUENCE [LARGE SCALE GENOMIC DNA]</scope>
    <source>
        <tissue evidence="2">Muscle</tissue>
    </source>
</reference>
<feature type="region of interest" description="Disordered" evidence="1">
    <location>
        <begin position="58"/>
        <end position="86"/>
    </location>
</feature>
<dbReference type="Proteomes" id="UP000314294">
    <property type="component" value="Unassembled WGS sequence"/>
</dbReference>
<evidence type="ECO:0000313" key="3">
    <source>
        <dbReference type="Proteomes" id="UP000314294"/>
    </source>
</evidence>
<keyword evidence="3" id="KW-1185">Reference proteome</keyword>
<protein>
    <submittedName>
        <fullName evidence="2">Uncharacterized protein</fullName>
    </submittedName>
</protein>
<accession>A0A4Z2GIE5</accession>
<gene>
    <name evidence="2" type="ORF">EYF80_036836</name>
</gene>
<dbReference type="AlphaFoldDB" id="A0A4Z2GIE5"/>
<comment type="caution">
    <text evidence="2">The sequence shown here is derived from an EMBL/GenBank/DDBJ whole genome shotgun (WGS) entry which is preliminary data.</text>
</comment>
<organism evidence="2 3">
    <name type="scientific">Liparis tanakae</name>
    <name type="common">Tanaka's snailfish</name>
    <dbReference type="NCBI Taxonomy" id="230148"/>
    <lineage>
        <taxon>Eukaryota</taxon>
        <taxon>Metazoa</taxon>
        <taxon>Chordata</taxon>
        <taxon>Craniata</taxon>
        <taxon>Vertebrata</taxon>
        <taxon>Euteleostomi</taxon>
        <taxon>Actinopterygii</taxon>
        <taxon>Neopterygii</taxon>
        <taxon>Teleostei</taxon>
        <taxon>Neoteleostei</taxon>
        <taxon>Acanthomorphata</taxon>
        <taxon>Eupercaria</taxon>
        <taxon>Perciformes</taxon>
        <taxon>Cottioidei</taxon>
        <taxon>Cottales</taxon>
        <taxon>Liparidae</taxon>
        <taxon>Liparis</taxon>
    </lineage>
</organism>
<name>A0A4Z2GIE5_9TELE</name>
<proteinExistence type="predicted"/>